<sequence>MSAAVYCGSKRSSSRFEEDLSASKKACRRSPASPARLSPPRLAAKAAVLAQMSARFPHMDDQVLEKVLEECGNDIDAATRRLRELSVGSAEVDGNSKKDDTARPEEGTGAVSGEIPYATATPVEGADWVELLVKEMSSASNFDDARARATRVLEALEQSICQRAHSEAAQNVEKENVMLKQHIEALVRDNAILKRAVAIQHERQKDFEGVSRELQHLKQLIPGYIEQLKKLEMDNYSLSLQLKHTQLCHSFPRNFPPDVC</sequence>
<comment type="caution">
    <text evidence="1">The sequence shown here is derived from an EMBL/GenBank/DDBJ whole genome shotgun (WGS) entry which is preliminary data.</text>
</comment>
<keyword evidence="2" id="KW-1185">Reference proteome</keyword>
<dbReference type="Proteomes" id="UP001057402">
    <property type="component" value="Chromosome 9"/>
</dbReference>
<accession>A0ACB9MKM0</accession>
<proteinExistence type="predicted"/>
<dbReference type="EMBL" id="CM042888">
    <property type="protein sequence ID" value="KAI4324685.1"/>
    <property type="molecule type" value="Genomic_DNA"/>
</dbReference>
<gene>
    <name evidence="1" type="ORF">MLD38_030150</name>
</gene>
<protein>
    <submittedName>
        <fullName evidence="1">Uncharacterized protein</fullName>
    </submittedName>
</protein>
<organism evidence="1 2">
    <name type="scientific">Melastoma candidum</name>
    <dbReference type="NCBI Taxonomy" id="119954"/>
    <lineage>
        <taxon>Eukaryota</taxon>
        <taxon>Viridiplantae</taxon>
        <taxon>Streptophyta</taxon>
        <taxon>Embryophyta</taxon>
        <taxon>Tracheophyta</taxon>
        <taxon>Spermatophyta</taxon>
        <taxon>Magnoliopsida</taxon>
        <taxon>eudicotyledons</taxon>
        <taxon>Gunneridae</taxon>
        <taxon>Pentapetalae</taxon>
        <taxon>rosids</taxon>
        <taxon>malvids</taxon>
        <taxon>Myrtales</taxon>
        <taxon>Melastomataceae</taxon>
        <taxon>Melastomatoideae</taxon>
        <taxon>Melastomateae</taxon>
        <taxon>Melastoma</taxon>
    </lineage>
</organism>
<evidence type="ECO:0000313" key="2">
    <source>
        <dbReference type="Proteomes" id="UP001057402"/>
    </source>
</evidence>
<evidence type="ECO:0000313" key="1">
    <source>
        <dbReference type="EMBL" id="KAI4324685.1"/>
    </source>
</evidence>
<name>A0ACB9MKM0_9MYRT</name>
<reference evidence="2" key="1">
    <citation type="journal article" date="2023" name="Front. Plant Sci.">
        <title>Chromosomal-level genome assembly of Melastoma candidum provides insights into trichome evolution.</title>
        <authorList>
            <person name="Zhong Y."/>
            <person name="Wu W."/>
            <person name="Sun C."/>
            <person name="Zou P."/>
            <person name="Liu Y."/>
            <person name="Dai S."/>
            <person name="Zhou R."/>
        </authorList>
    </citation>
    <scope>NUCLEOTIDE SEQUENCE [LARGE SCALE GENOMIC DNA]</scope>
</reference>